<proteinExistence type="predicted"/>
<dbReference type="SUPFAM" id="SSF54427">
    <property type="entry name" value="NTF2-like"/>
    <property type="match status" value="1"/>
</dbReference>
<accession>A0A7W7T6X0</accession>
<protein>
    <submittedName>
        <fullName evidence="2">Ketosteroid isomerase-like protein</fullName>
    </submittedName>
</protein>
<gene>
    <name evidence="2" type="ORF">F4559_003674</name>
</gene>
<sequence>MHALYTEDAVAVWEPGQPLTGEAHRRNVEEAITRGASMEAKTRHAFVTGDTALLIVDWTMEATNEEGVVEHLEGVGVDVLRLGEDGKWRYAIDDPFGEEK</sequence>
<dbReference type="InterPro" id="IPR037401">
    <property type="entry name" value="SnoaL-like"/>
</dbReference>
<dbReference type="AlphaFoldDB" id="A0A7W7T6X0"/>
<keyword evidence="3" id="KW-1185">Reference proteome</keyword>
<keyword evidence="2" id="KW-0413">Isomerase</keyword>
<feature type="domain" description="SnoaL-like" evidence="1">
    <location>
        <begin position="1"/>
        <end position="89"/>
    </location>
</feature>
<name>A0A7W7T6X0_9PSEU</name>
<evidence type="ECO:0000313" key="2">
    <source>
        <dbReference type="EMBL" id="MBB4966315.1"/>
    </source>
</evidence>
<dbReference type="EMBL" id="JACHJS010000001">
    <property type="protein sequence ID" value="MBB4966315.1"/>
    <property type="molecule type" value="Genomic_DNA"/>
</dbReference>
<dbReference type="Gene3D" id="3.10.450.50">
    <property type="match status" value="1"/>
</dbReference>
<organism evidence="2 3">
    <name type="scientific">Saccharothrix violaceirubra</name>
    <dbReference type="NCBI Taxonomy" id="413306"/>
    <lineage>
        <taxon>Bacteria</taxon>
        <taxon>Bacillati</taxon>
        <taxon>Actinomycetota</taxon>
        <taxon>Actinomycetes</taxon>
        <taxon>Pseudonocardiales</taxon>
        <taxon>Pseudonocardiaceae</taxon>
        <taxon>Saccharothrix</taxon>
    </lineage>
</organism>
<dbReference type="Pfam" id="PF12680">
    <property type="entry name" value="SnoaL_2"/>
    <property type="match status" value="1"/>
</dbReference>
<reference evidence="2 3" key="1">
    <citation type="submission" date="2020-08" db="EMBL/GenBank/DDBJ databases">
        <title>Sequencing the genomes of 1000 actinobacteria strains.</title>
        <authorList>
            <person name="Klenk H.-P."/>
        </authorList>
    </citation>
    <scope>NUCLEOTIDE SEQUENCE [LARGE SCALE GENOMIC DNA]</scope>
    <source>
        <strain evidence="2 3">DSM 45084</strain>
    </source>
</reference>
<evidence type="ECO:0000313" key="3">
    <source>
        <dbReference type="Proteomes" id="UP000542674"/>
    </source>
</evidence>
<comment type="caution">
    <text evidence="2">The sequence shown here is derived from an EMBL/GenBank/DDBJ whole genome shotgun (WGS) entry which is preliminary data.</text>
</comment>
<evidence type="ECO:0000259" key="1">
    <source>
        <dbReference type="Pfam" id="PF12680"/>
    </source>
</evidence>
<dbReference type="GO" id="GO:0016853">
    <property type="term" value="F:isomerase activity"/>
    <property type="evidence" value="ECO:0007669"/>
    <property type="project" value="UniProtKB-KW"/>
</dbReference>
<dbReference type="Proteomes" id="UP000542674">
    <property type="component" value="Unassembled WGS sequence"/>
</dbReference>
<dbReference type="InterPro" id="IPR032710">
    <property type="entry name" value="NTF2-like_dom_sf"/>
</dbReference>